<keyword evidence="1" id="KW-0540">Nuclease</keyword>
<dbReference type="InterPro" id="IPR004843">
    <property type="entry name" value="Calcineurin-like_PHP"/>
</dbReference>
<dbReference type="InterPro" id="IPR029052">
    <property type="entry name" value="Metallo-depent_PP-like"/>
</dbReference>
<protein>
    <recommendedName>
        <fullName evidence="5">Calcineurin-like phosphoesterase domain-containing protein</fullName>
    </recommendedName>
</protein>
<dbReference type="InterPro" id="IPR041796">
    <property type="entry name" value="Mre11_N"/>
</dbReference>
<keyword evidence="2" id="KW-0378">Hydrolase</keyword>
<evidence type="ECO:0000313" key="6">
    <source>
        <dbReference type="EMBL" id="UYP44660.1"/>
    </source>
</evidence>
<accession>A0ABY6HMP0</accession>
<keyword evidence="7" id="KW-1185">Reference proteome</keyword>
<evidence type="ECO:0000313" key="7">
    <source>
        <dbReference type="Proteomes" id="UP001208689"/>
    </source>
</evidence>
<dbReference type="PANTHER" id="PTHR30337">
    <property type="entry name" value="COMPONENT OF ATP-DEPENDENT DSDNA EXONUCLEASE"/>
    <property type="match status" value="1"/>
</dbReference>
<feature type="compositionally biased region" description="Acidic residues" evidence="4">
    <location>
        <begin position="478"/>
        <end position="505"/>
    </location>
</feature>
<feature type="domain" description="Calcineurin-like phosphoesterase" evidence="5">
    <location>
        <begin position="3"/>
        <end position="219"/>
    </location>
</feature>
<evidence type="ECO:0000256" key="1">
    <source>
        <dbReference type="ARBA" id="ARBA00022722"/>
    </source>
</evidence>
<dbReference type="CDD" id="cd00840">
    <property type="entry name" value="MPP_Mre11_N"/>
    <property type="match status" value="1"/>
</dbReference>
<feature type="region of interest" description="Disordered" evidence="4">
    <location>
        <begin position="466"/>
        <end position="505"/>
    </location>
</feature>
<organism evidence="6 7">
    <name type="scientific">Candidatus Lokiarchaeum ossiferum</name>
    <dbReference type="NCBI Taxonomy" id="2951803"/>
    <lineage>
        <taxon>Archaea</taxon>
        <taxon>Promethearchaeati</taxon>
        <taxon>Promethearchaeota</taxon>
        <taxon>Promethearchaeia</taxon>
        <taxon>Promethearchaeales</taxon>
        <taxon>Promethearchaeaceae</taxon>
        <taxon>Candidatus Lokiarchaeum</taxon>
    </lineage>
</organism>
<sequence>MVKFLHIADTHLGYKQYNLQTRYNDFIQAFQFILNKAIDERVDFVLIAGDMFNDSKVNPETLSKVYQILSQYQDTTKLKLKKDIPILAIEGNHDSPIFSSQSWMKFLADLGLIHLLSGDYNTTSKTVTFTPYSPETNRGGFIELEGVRIYGLPYFGSNTPLLFPAIYEAIQESDDYFTILMMHFGIAGRDKKKAGINYTPELEKLHKKVNYLALGHFHTMYTFPMEDEWIYNPGSSEINDIKEYDVNRDHGAFLIEINASDTKNFEVTKILCENGDSQSKNLIPNRTFYSPTPMNVGASKATSFKETLQEVIKNLKAFGFKSRKNEDNINKSDNLNYPILVLTLFGTVPYSRLEFNTRQLREHILEELDILDARIYSTSIQSELDGIIIEGDEELSIDEIEKKVFEFMIDSNKNYTPARTDLLNLIFDIKAQLQEIDADPKFLKDHIKQWYSSHISELKGKEGKKIKEKKIQNTENDANLDDMDDLLGDLTEYEDSGEEEFDFEL</sequence>
<evidence type="ECO:0000256" key="2">
    <source>
        <dbReference type="ARBA" id="ARBA00022801"/>
    </source>
</evidence>
<dbReference type="PANTHER" id="PTHR30337:SF0">
    <property type="entry name" value="NUCLEASE SBCCD SUBUNIT D"/>
    <property type="match status" value="1"/>
</dbReference>
<evidence type="ECO:0000256" key="3">
    <source>
        <dbReference type="ARBA" id="ARBA00022839"/>
    </source>
</evidence>
<dbReference type="EMBL" id="CP104013">
    <property type="protein sequence ID" value="UYP44660.1"/>
    <property type="molecule type" value="Genomic_DNA"/>
</dbReference>
<dbReference type="Proteomes" id="UP001208689">
    <property type="component" value="Chromosome"/>
</dbReference>
<reference evidence="6" key="1">
    <citation type="submission" date="2022-09" db="EMBL/GenBank/DDBJ databases">
        <title>Actin cytoskeleton and complex cell architecture in an #Asgard archaeon.</title>
        <authorList>
            <person name="Ponce Toledo R.I."/>
            <person name="Schleper C."/>
            <person name="Rodrigues Oliveira T."/>
            <person name="Wollweber F."/>
            <person name="Xu J."/>
            <person name="Rittmann S."/>
            <person name="Klingl A."/>
            <person name="Pilhofer M."/>
        </authorList>
    </citation>
    <scope>NUCLEOTIDE SEQUENCE</scope>
    <source>
        <strain evidence="6">B-35</strain>
    </source>
</reference>
<keyword evidence="3" id="KW-0269">Exonuclease</keyword>
<evidence type="ECO:0000256" key="4">
    <source>
        <dbReference type="SAM" id="MobiDB-lite"/>
    </source>
</evidence>
<dbReference type="Pfam" id="PF00149">
    <property type="entry name" value="Metallophos"/>
    <property type="match status" value="1"/>
</dbReference>
<dbReference type="InterPro" id="IPR050535">
    <property type="entry name" value="DNA_Repair-Maintenance_Comp"/>
</dbReference>
<dbReference type="SUPFAM" id="SSF56300">
    <property type="entry name" value="Metallo-dependent phosphatases"/>
    <property type="match status" value="1"/>
</dbReference>
<dbReference type="Gene3D" id="3.60.21.10">
    <property type="match status" value="1"/>
</dbReference>
<proteinExistence type="predicted"/>
<evidence type="ECO:0000259" key="5">
    <source>
        <dbReference type="Pfam" id="PF00149"/>
    </source>
</evidence>
<name>A0ABY6HMP0_9ARCH</name>
<gene>
    <name evidence="6" type="ORF">NEF87_000945</name>
</gene>